<feature type="domain" description="Histidine kinase" evidence="4">
    <location>
        <begin position="179"/>
        <end position="279"/>
    </location>
</feature>
<dbReference type="GO" id="GO:0000160">
    <property type="term" value="P:phosphorelay signal transduction system"/>
    <property type="evidence" value="ECO:0007669"/>
    <property type="project" value="UniProtKB-KW"/>
</dbReference>
<evidence type="ECO:0000259" key="4">
    <source>
        <dbReference type="PROSITE" id="PS50109"/>
    </source>
</evidence>
<keyword evidence="3" id="KW-1133">Transmembrane helix</keyword>
<dbReference type="AlphaFoldDB" id="A0A223HWP2"/>
<evidence type="ECO:0000313" key="6">
    <source>
        <dbReference type="Proteomes" id="UP000214975"/>
    </source>
</evidence>
<proteinExistence type="predicted"/>
<dbReference type="Pfam" id="PF14501">
    <property type="entry name" value="HATPase_c_5"/>
    <property type="match status" value="1"/>
</dbReference>
<evidence type="ECO:0000256" key="1">
    <source>
        <dbReference type="ARBA" id="ARBA00022777"/>
    </source>
</evidence>
<organism evidence="5 6">
    <name type="scientific">Thermoanaerobacterium thermosaccharolyticum</name>
    <name type="common">Clostridium thermosaccharolyticum</name>
    <dbReference type="NCBI Taxonomy" id="1517"/>
    <lineage>
        <taxon>Bacteria</taxon>
        <taxon>Bacillati</taxon>
        <taxon>Bacillota</taxon>
        <taxon>Clostridia</taxon>
        <taxon>Thermoanaerobacterales</taxon>
        <taxon>Thermoanaerobacteraceae</taxon>
        <taxon>Thermoanaerobacterium</taxon>
    </lineage>
</organism>
<feature type="transmembrane region" description="Helical" evidence="3">
    <location>
        <begin position="9"/>
        <end position="30"/>
    </location>
</feature>
<keyword evidence="3" id="KW-0472">Membrane</keyword>
<dbReference type="SUPFAM" id="SSF55874">
    <property type="entry name" value="ATPase domain of HSP90 chaperone/DNA topoisomerase II/histidine kinase"/>
    <property type="match status" value="1"/>
</dbReference>
<dbReference type="EMBL" id="CP016893">
    <property type="protein sequence ID" value="AST56807.1"/>
    <property type="molecule type" value="Genomic_DNA"/>
</dbReference>
<dbReference type="PROSITE" id="PS50109">
    <property type="entry name" value="HIS_KIN"/>
    <property type="match status" value="1"/>
</dbReference>
<dbReference type="Gene3D" id="3.30.565.10">
    <property type="entry name" value="Histidine kinase-like ATPase, C-terminal domain"/>
    <property type="match status" value="1"/>
</dbReference>
<sequence length="283" mass="33183">MIRKSLNKIIAIFFMYMIFITFMFNNSMYYQQKIIIPADFELFLFFTIVVINVLVFTIIRMIYINGKNEYQYIINDFKLRFIEEQNNLYRKNKHELRNKILVLYELIRQMKYEDAEEFLMTYIDDINNSLIKVDTGNDIIDLLLYSKISAAIEKNISVNFICTVDLKYSKKVTNDICSVLGNLLDNAIEECDRLKNNKRIEIMLKSDPVDYIFIVKNTCGEISEDVKRNILSGGFTTKGDGRGTGLSIVKDIVYSYNGDINIKIDDKYFDVTVEIPSYKLNEK</sequence>
<protein>
    <submittedName>
        <fullName evidence="5">Histidine kinase</fullName>
    </submittedName>
</protein>
<dbReference type="InterPro" id="IPR032834">
    <property type="entry name" value="NatK-like_C"/>
</dbReference>
<reference evidence="5 6" key="1">
    <citation type="submission" date="2016-08" db="EMBL/GenBank/DDBJ databases">
        <title>A novel genetic cassette of butanologenic Thermoanaerobacterium thermosaccharolyticum that directly convert cellulose to butanol.</title>
        <authorList>
            <person name="Li T."/>
            <person name="He J."/>
        </authorList>
    </citation>
    <scope>NUCLEOTIDE SEQUENCE [LARGE SCALE GENOMIC DNA]</scope>
    <source>
        <strain evidence="5 6">TG57</strain>
    </source>
</reference>
<keyword evidence="2" id="KW-0902">Two-component regulatory system</keyword>
<evidence type="ECO:0000313" key="5">
    <source>
        <dbReference type="EMBL" id="AST56807.1"/>
    </source>
</evidence>
<dbReference type="InterPro" id="IPR005467">
    <property type="entry name" value="His_kinase_dom"/>
</dbReference>
<dbReference type="InterPro" id="IPR003594">
    <property type="entry name" value="HATPase_dom"/>
</dbReference>
<dbReference type="SMART" id="SM00387">
    <property type="entry name" value="HATPase_c"/>
    <property type="match status" value="1"/>
</dbReference>
<evidence type="ECO:0000256" key="3">
    <source>
        <dbReference type="SAM" id="Phobius"/>
    </source>
</evidence>
<keyword evidence="1 5" id="KW-0418">Kinase</keyword>
<dbReference type="PANTHER" id="PTHR40448">
    <property type="entry name" value="TWO-COMPONENT SENSOR HISTIDINE KINASE"/>
    <property type="match status" value="1"/>
</dbReference>
<evidence type="ECO:0000256" key="2">
    <source>
        <dbReference type="ARBA" id="ARBA00023012"/>
    </source>
</evidence>
<dbReference type="GO" id="GO:0042802">
    <property type="term" value="F:identical protein binding"/>
    <property type="evidence" value="ECO:0007669"/>
    <property type="project" value="TreeGrafter"/>
</dbReference>
<keyword evidence="3" id="KW-0812">Transmembrane</keyword>
<dbReference type="InterPro" id="IPR036890">
    <property type="entry name" value="HATPase_C_sf"/>
</dbReference>
<keyword evidence="1 5" id="KW-0808">Transferase</keyword>
<gene>
    <name evidence="5" type="ORF">Thert_00638</name>
</gene>
<dbReference type="Proteomes" id="UP000214975">
    <property type="component" value="Chromosome"/>
</dbReference>
<accession>A0A223HWP2</accession>
<dbReference type="GO" id="GO:0016301">
    <property type="term" value="F:kinase activity"/>
    <property type="evidence" value="ECO:0007669"/>
    <property type="project" value="UniProtKB-KW"/>
</dbReference>
<dbReference type="PANTHER" id="PTHR40448:SF1">
    <property type="entry name" value="TWO-COMPONENT SENSOR HISTIDINE KINASE"/>
    <property type="match status" value="1"/>
</dbReference>
<feature type="transmembrane region" description="Helical" evidence="3">
    <location>
        <begin position="42"/>
        <end position="63"/>
    </location>
</feature>
<name>A0A223HWP2_THETR</name>